<proteinExistence type="predicted"/>
<accession>A0AA88YP10</accession>
<reference evidence="1" key="1">
    <citation type="submission" date="2019-08" db="EMBL/GenBank/DDBJ databases">
        <title>The improved chromosome-level genome for the pearl oyster Pinctada fucata martensii using PacBio sequencing and Hi-C.</title>
        <authorList>
            <person name="Zheng Z."/>
        </authorList>
    </citation>
    <scope>NUCLEOTIDE SEQUENCE</scope>
    <source>
        <strain evidence="1">ZZ-2019</strain>
        <tissue evidence="1">Adductor muscle</tissue>
    </source>
</reference>
<organism evidence="1 2">
    <name type="scientific">Pinctada imbricata</name>
    <name type="common">Atlantic pearl-oyster</name>
    <name type="synonym">Pinctada martensii</name>
    <dbReference type="NCBI Taxonomy" id="66713"/>
    <lineage>
        <taxon>Eukaryota</taxon>
        <taxon>Metazoa</taxon>
        <taxon>Spiralia</taxon>
        <taxon>Lophotrochozoa</taxon>
        <taxon>Mollusca</taxon>
        <taxon>Bivalvia</taxon>
        <taxon>Autobranchia</taxon>
        <taxon>Pteriomorphia</taxon>
        <taxon>Pterioida</taxon>
        <taxon>Pterioidea</taxon>
        <taxon>Pteriidae</taxon>
        <taxon>Pinctada</taxon>
    </lineage>
</organism>
<comment type="caution">
    <text evidence="1">The sequence shown here is derived from an EMBL/GenBank/DDBJ whole genome shotgun (WGS) entry which is preliminary data.</text>
</comment>
<dbReference type="SUPFAM" id="SSF57903">
    <property type="entry name" value="FYVE/PHD zinc finger"/>
    <property type="match status" value="1"/>
</dbReference>
<evidence type="ECO:0000313" key="2">
    <source>
        <dbReference type="Proteomes" id="UP001186944"/>
    </source>
</evidence>
<evidence type="ECO:0000313" key="1">
    <source>
        <dbReference type="EMBL" id="KAK3108952.1"/>
    </source>
</evidence>
<dbReference type="CDD" id="cd19757">
    <property type="entry name" value="Bbox1"/>
    <property type="match status" value="1"/>
</dbReference>
<dbReference type="InterPro" id="IPR011011">
    <property type="entry name" value="Znf_FYVE_PHD"/>
</dbReference>
<dbReference type="Proteomes" id="UP001186944">
    <property type="component" value="Unassembled WGS sequence"/>
</dbReference>
<keyword evidence="2" id="KW-1185">Reference proteome</keyword>
<dbReference type="EMBL" id="VSWD01000001">
    <property type="protein sequence ID" value="KAK3108952.1"/>
    <property type="molecule type" value="Genomic_DNA"/>
</dbReference>
<sequence length="407" mass="46746">MNISGPKALFFYPQESGKAKSKATCYICQHKKEVTFATHVCKQCRLFLCYACCSTHIILPPSKDHVIMELGRIVESHDLAYVLKKNETEIVKTEVEEDIMDSDYECQGGLSTFFNAPENARLTKVSEFEVPSVQNMFCLADGRICVHTGDEIIIYSNDYTRQFAIESSSLFGVIHTGGNTIAILDFFLNIQRLKIEELGAKLMDKVRLLIPPEICTSKPNVKKLSRIYERVRYRFDKFGGYGRSKPAFFFRDCQYSVIHVYEMASEKVPVWCTFSMDGKPLRTVVLSADFDAKLAVQNHQKLYVMADEFIRIFNQCGGYKKKGLPRRTTTSNKEITLTYIYTDGDYVIYQGEYYERTERKYDLIMFERGTKKERTYSGVQFNSITLQNNLDRIIIGCGNKYTVLGLS</sequence>
<protein>
    <submittedName>
        <fullName evidence="1">Uncharacterized protein</fullName>
    </submittedName>
</protein>
<name>A0AA88YP10_PINIB</name>
<gene>
    <name evidence="1" type="ORF">FSP39_019650</name>
</gene>
<dbReference type="AlphaFoldDB" id="A0AA88YP10"/>